<evidence type="ECO:0008006" key="5">
    <source>
        <dbReference type="Google" id="ProtNLM"/>
    </source>
</evidence>
<sequence>MGKQTIFAEHGGCTLEDPDTLDYQCICKYDQAFTTYQYLWLSVSVITFLTVAYLLFEIRSLAQKRKGLLSLLKLKILSLFVILFSSTINILYFSIDPHLCKRKINAVVESVFYGMGICLPAILLLIIILRWLDLLKLSFTKEKNKLFNPMISKLFYGIIFLVFLIELVCRIFWGGPFYYVYSIWGCIYIFFCFFGFSFAGTKLNRKLLYGAKLSGSLDPRRKSQIKQIYVVALSGSVICILIFFESLMSMLIHCFSSQQCSMIMEYIWKVEEYVIFWLYIILAWKGNKQFKNPQKVKIDSNKSASKIELVEKKSDSEDKMESKSQNKSGSGSRSGSDNEIESGNSSDTGTGSGNSVEN</sequence>
<evidence type="ECO:0000313" key="3">
    <source>
        <dbReference type="EMBL" id="KAJ3443446.1"/>
    </source>
</evidence>
<feature type="transmembrane region" description="Helical" evidence="2">
    <location>
        <begin position="179"/>
        <end position="199"/>
    </location>
</feature>
<accession>A0AAV7ZN51</accession>
<evidence type="ECO:0000256" key="2">
    <source>
        <dbReference type="SAM" id="Phobius"/>
    </source>
</evidence>
<gene>
    <name evidence="3" type="ORF">M0812_09287</name>
</gene>
<feature type="transmembrane region" description="Helical" evidence="2">
    <location>
        <begin position="153"/>
        <end position="173"/>
    </location>
</feature>
<feature type="transmembrane region" description="Helical" evidence="2">
    <location>
        <begin position="76"/>
        <end position="95"/>
    </location>
</feature>
<protein>
    <recommendedName>
        <fullName evidence="5">THH1/TOM1/TOM3 domain-containing protein</fullName>
    </recommendedName>
</protein>
<keyword evidence="2" id="KW-0812">Transmembrane</keyword>
<reference evidence="3" key="1">
    <citation type="submission" date="2022-08" db="EMBL/GenBank/DDBJ databases">
        <title>Novel sulphate-reducing endosymbionts in the free-living metamonad Anaeramoeba.</title>
        <authorList>
            <person name="Jerlstrom-Hultqvist J."/>
            <person name="Cepicka I."/>
            <person name="Gallot-Lavallee L."/>
            <person name="Salas-Leiva D."/>
            <person name="Curtis B.A."/>
            <person name="Zahonova K."/>
            <person name="Pipaliya S."/>
            <person name="Dacks J."/>
            <person name="Roger A.J."/>
        </authorList>
    </citation>
    <scope>NUCLEOTIDE SEQUENCE</scope>
    <source>
        <strain evidence="3">Busselton2</strain>
    </source>
</reference>
<feature type="compositionally biased region" description="Basic and acidic residues" evidence="1">
    <location>
        <begin position="309"/>
        <end position="324"/>
    </location>
</feature>
<name>A0AAV7ZN51_9EUKA</name>
<keyword evidence="2" id="KW-0472">Membrane</keyword>
<proteinExistence type="predicted"/>
<feature type="compositionally biased region" description="Low complexity" evidence="1">
    <location>
        <begin position="342"/>
        <end position="358"/>
    </location>
</feature>
<organism evidence="3 4">
    <name type="scientific">Anaeramoeba flamelloides</name>
    <dbReference type="NCBI Taxonomy" id="1746091"/>
    <lineage>
        <taxon>Eukaryota</taxon>
        <taxon>Metamonada</taxon>
        <taxon>Anaeramoebidae</taxon>
        <taxon>Anaeramoeba</taxon>
    </lineage>
</organism>
<keyword evidence="2" id="KW-1133">Transmembrane helix</keyword>
<feature type="transmembrane region" description="Helical" evidence="2">
    <location>
        <begin position="111"/>
        <end position="132"/>
    </location>
</feature>
<feature type="transmembrane region" description="Helical" evidence="2">
    <location>
        <begin position="38"/>
        <end position="56"/>
    </location>
</feature>
<dbReference type="EMBL" id="JANTQA010000023">
    <property type="protein sequence ID" value="KAJ3443446.1"/>
    <property type="molecule type" value="Genomic_DNA"/>
</dbReference>
<dbReference type="Proteomes" id="UP001146793">
    <property type="component" value="Unassembled WGS sequence"/>
</dbReference>
<feature type="region of interest" description="Disordered" evidence="1">
    <location>
        <begin position="309"/>
        <end position="358"/>
    </location>
</feature>
<feature type="transmembrane region" description="Helical" evidence="2">
    <location>
        <begin position="228"/>
        <end position="252"/>
    </location>
</feature>
<comment type="caution">
    <text evidence="3">The sequence shown here is derived from an EMBL/GenBank/DDBJ whole genome shotgun (WGS) entry which is preliminary data.</text>
</comment>
<dbReference type="AlphaFoldDB" id="A0AAV7ZN51"/>
<evidence type="ECO:0000256" key="1">
    <source>
        <dbReference type="SAM" id="MobiDB-lite"/>
    </source>
</evidence>
<feature type="compositionally biased region" description="Polar residues" evidence="1">
    <location>
        <begin position="325"/>
        <end position="337"/>
    </location>
</feature>
<evidence type="ECO:0000313" key="4">
    <source>
        <dbReference type="Proteomes" id="UP001146793"/>
    </source>
</evidence>